<name>A0A2S9J3V0_9SPHI</name>
<dbReference type="OrthoDB" id="5694214at2"/>
<dbReference type="GO" id="GO:0009279">
    <property type="term" value="C:cell outer membrane"/>
    <property type="evidence" value="ECO:0007669"/>
    <property type="project" value="UniProtKB-SubCell"/>
</dbReference>
<dbReference type="SUPFAM" id="SSF48452">
    <property type="entry name" value="TPR-like"/>
    <property type="match status" value="1"/>
</dbReference>
<gene>
    <name evidence="9" type="ORF">C5745_11215</name>
</gene>
<evidence type="ECO:0000256" key="1">
    <source>
        <dbReference type="ARBA" id="ARBA00004442"/>
    </source>
</evidence>
<keyword evidence="10" id="KW-1185">Reference proteome</keyword>
<protein>
    <submittedName>
        <fullName evidence="9">RagB/SusD family nutrient uptake outer membrane protein</fullName>
    </submittedName>
</protein>
<dbReference type="Pfam" id="PF07980">
    <property type="entry name" value="SusD_RagB"/>
    <property type="match status" value="1"/>
</dbReference>
<evidence type="ECO:0000259" key="7">
    <source>
        <dbReference type="Pfam" id="PF07980"/>
    </source>
</evidence>
<sequence length="421" mass="46917">MKKYIIAMMAIALFGSCADQLDQFSFAAISPDAVDIRDVPAVRNGMYNSVQNDPTVRSFILFDMLGGTIQTNSGTSRDLINATLSPLNATVGASWNGYFSALYQVNNMLAVAERFPEAELASLSKGEAHYFRAYIYFCLATRWGDVPILRNNTLERVSRDPIDAVWAFIEEELDAAATLLGTASSYYYVSSDAAIALKARVLLSQGKNQQAADLAERLITSGAYRLDAFERIFRGGANTEIIFAFENRTEESRINISDLFYTYGHPNRGQGAYKPTPETIALFADEDNRKAISLINIAGTECINKYPSGQTGRDPFIISRIAEMYLISAEAKGRSLGVERLNELRRFRGLADIFPASDEDYLTAILTERKRELLGENFMYHDLVRTGRAQEELLLLDHQHVLPIPGRELQLNPNLVPNPGY</sequence>
<comment type="caution">
    <text evidence="9">The sequence shown here is derived from an EMBL/GenBank/DDBJ whole genome shotgun (WGS) entry which is preliminary data.</text>
</comment>
<dbReference type="PROSITE" id="PS51257">
    <property type="entry name" value="PROKAR_LIPOPROTEIN"/>
    <property type="match status" value="1"/>
</dbReference>
<feature type="signal peptide" evidence="6">
    <location>
        <begin position="1"/>
        <end position="18"/>
    </location>
</feature>
<dbReference type="Pfam" id="PF14322">
    <property type="entry name" value="SusD-like_3"/>
    <property type="match status" value="1"/>
</dbReference>
<evidence type="ECO:0000313" key="9">
    <source>
        <dbReference type="EMBL" id="PRD47420.1"/>
    </source>
</evidence>
<evidence type="ECO:0000256" key="2">
    <source>
        <dbReference type="ARBA" id="ARBA00006275"/>
    </source>
</evidence>
<evidence type="ECO:0000256" key="6">
    <source>
        <dbReference type="SAM" id="SignalP"/>
    </source>
</evidence>
<feature type="chain" id="PRO_5015431224" evidence="6">
    <location>
        <begin position="19"/>
        <end position="421"/>
    </location>
</feature>
<keyword evidence="4" id="KW-0472">Membrane</keyword>
<evidence type="ECO:0000313" key="10">
    <source>
        <dbReference type="Proteomes" id="UP000239711"/>
    </source>
</evidence>
<reference evidence="9 10" key="1">
    <citation type="submission" date="2018-02" db="EMBL/GenBank/DDBJ databases">
        <title>The draft genome of Sphingobacterium sp. 5JN-11.</title>
        <authorList>
            <person name="Liu L."/>
            <person name="Li L."/>
            <person name="Liang L."/>
            <person name="Zhang X."/>
            <person name="Wang T."/>
        </authorList>
    </citation>
    <scope>NUCLEOTIDE SEQUENCE [LARGE SCALE GENOMIC DNA]</scope>
    <source>
        <strain evidence="9 10">5JN-11</strain>
    </source>
</reference>
<dbReference type="RefSeq" id="WP_105717133.1">
    <property type="nucleotide sequence ID" value="NZ_PVBQ01000007.1"/>
</dbReference>
<feature type="domain" description="SusD-like N-terminal" evidence="8">
    <location>
        <begin position="42"/>
        <end position="203"/>
    </location>
</feature>
<comment type="similarity">
    <text evidence="2">Belongs to the SusD family.</text>
</comment>
<dbReference type="Gene3D" id="1.25.40.390">
    <property type="match status" value="1"/>
</dbReference>
<dbReference type="AlphaFoldDB" id="A0A2S9J3V0"/>
<dbReference type="EMBL" id="PVBQ01000007">
    <property type="protein sequence ID" value="PRD47420.1"/>
    <property type="molecule type" value="Genomic_DNA"/>
</dbReference>
<dbReference type="CDD" id="cd08977">
    <property type="entry name" value="SusD"/>
    <property type="match status" value="1"/>
</dbReference>
<dbReference type="InterPro" id="IPR033985">
    <property type="entry name" value="SusD-like_N"/>
</dbReference>
<feature type="domain" description="RagB/SusD" evidence="7">
    <location>
        <begin position="307"/>
        <end position="391"/>
    </location>
</feature>
<evidence type="ECO:0000256" key="5">
    <source>
        <dbReference type="ARBA" id="ARBA00023237"/>
    </source>
</evidence>
<keyword evidence="3 6" id="KW-0732">Signal</keyword>
<evidence type="ECO:0000259" key="8">
    <source>
        <dbReference type="Pfam" id="PF14322"/>
    </source>
</evidence>
<dbReference type="InterPro" id="IPR012944">
    <property type="entry name" value="SusD_RagB_dom"/>
</dbReference>
<dbReference type="Proteomes" id="UP000239711">
    <property type="component" value="Unassembled WGS sequence"/>
</dbReference>
<dbReference type="InterPro" id="IPR011990">
    <property type="entry name" value="TPR-like_helical_dom_sf"/>
</dbReference>
<evidence type="ECO:0000256" key="3">
    <source>
        <dbReference type="ARBA" id="ARBA00022729"/>
    </source>
</evidence>
<organism evidence="9 10">
    <name type="scientific">Sphingobacterium haloxyli</name>
    <dbReference type="NCBI Taxonomy" id="2100533"/>
    <lineage>
        <taxon>Bacteria</taxon>
        <taxon>Pseudomonadati</taxon>
        <taxon>Bacteroidota</taxon>
        <taxon>Sphingobacteriia</taxon>
        <taxon>Sphingobacteriales</taxon>
        <taxon>Sphingobacteriaceae</taxon>
        <taxon>Sphingobacterium</taxon>
    </lineage>
</organism>
<proteinExistence type="inferred from homology"/>
<accession>A0A2S9J3V0</accession>
<comment type="subcellular location">
    <subcellularLocation>
        <location evidence="1">Cell outer membrane</location>
    </subcellularLocation>
</comment>
<keyword evidence="5" id="KW-0998">Cell outer membrane</keyword>
<evidence type="ECO:0000256" key="4">
    <source>
        <dbReference type="ARBA" id="ARBA00023136"/>
    </source>
</evidence>